<sequence length="77" mass="9071">MHYYHRLRVDDLHGEDTFVCDSCNKLKVAKTAHGRYKIRFKLIEGEEKKLCIRCAAKVTSKSKKEFIARARKLYPVK</sequence>
<dbReference type="EMBL" id="LAZR01004553">
    <property type="protein sequence ID" value="KKN07578.1"/>
    <property type="molecule type" value="Genomic_DNA"/>
</dbReference>
<dbReference type="AlphaFoldDB" id="A0A0F9QQM4"/>
<evidence type="ECO:0000313" key="1">
    <source>
        <dbReference type="EMBL" id="KKN07578.1"/>
    </source>
</evidence>
<accession>A0A0F9QQM4</accession>
<gene>
    <name evidence="1" type="ORF">LCGC14_1065440</name>
</gene>
<name>A0A0F9QQM4_9ZZZZ</name>
<proteinExistence type="predicted"/>
<organism evidence="1">
    <name type="scientific">marine sediment metagenome</name>
    <dbReference type="NCBI Taxonomy" id="412755"/>
    <lineage>
        <taxon>unclassified sequences</taxon>
        <taxon>metagenomes</taxon>
        <taxon>ecological metagenomes</taxon>
    </lineage>
</organism>
<reference evidence="1" key="1">
    <citation type="journal article" date="2015" name="Nature">
        <title>Complex archaea that bridge the gap between prokaryotes and eukaryotes.</title>
        <authorList>
            <person name="Spang A."/>
            <person name="Saw J.H."/>
            <person name="Jorgensen S.L."/>
            <person name="Zaremba-Niedzwiedzka K."/>
            <person name="Martijn J."/>
            <person name="Lind A.E."/>
            <person name="van Eijk R."/>
            <person name="Schleper C."/>
            <person name="Guy L."/>
            <person name="Ettema T.J."/>
        </authorList>
    </citation>
    <scope>NUCLEOTIDE SEQUENCE</scope>
</reference>
<protein>
    <submittedName>
        <fullName evidence="1">Uncharacterized protein</fullName>
    </submittedName>
</protein>
<comment type="caution">
    <text evidence="1">The sequence shown here is derived from an EMBL/GenBank/DDBJ whole genome shotgun (WGS) entry which is preliminary data.</text>
</comment>